<keyword evidence="3" id="KW-0539">Nucleus</keyword>
<feature type="region of interest" description="Disordered" evidence="4">
    <location>
        <begin position="123"/>
        <end position="164"/>
    </location>
</feature>
<feature type="region of interest" description="Disordered" evidence="4">
    <location>
        <begin position="1"/>
        <end position="32"/>
    </location>
</feature>
<dbReference type="AlphaFoldDB" id="A0A9D4Z4G6"/>
<sequence length="164" mass="18037">MAAAPTTEEGPPAGDQSIPSSEAQAPVGPTFSEVWFDDPVEGEAAQRAALELKHRIEIRAKPIRMYLEETVVPLLLQGLQHLVLERPSNPIQYLAAFLLKNDPYPQPQPIEVHFIQGGEVAPVVEDQQATLNQESKSDQQSKSKGDQQQNKLDQQSKAKPPLKA</sequence>
<keyword evidence="6" id="KW-1185">Reference proteome</keyword>
<evidence type="ECO:0000256" key="3">
    <source>
        <dbReference type="ARBA" id="ARBA00023242"/>
    </source>
</evidence>
<comment type="similarity">
    <text evidence="2">Belongs to the dpy-30 family.</text>
</comment>
<feature type="compositionally biased region" description="Basic and acidic residues" evidence="4">
    <location>
        <begin position="135"/>
        <end position="145"/>
    </location>
</feature>
<name>A0A9D4Z4G6_ADICA</name>
<feature type="compositionally biased region" description="Low complexity" evidence="4">
    <location>
        <begin position="1"/>
        <end position="14"/>
    </location>
</feature>
<gene>
    <name evidence="5" type="ORF">GOP47_0023444</name>
</gene>
<evidence type="ECO:0000256" key="2">
    <source>
        <dbReference type="ARBA" id="ARBA00010849"/>
    </source>
</evidence>
<organism evidence="5 6">
    <name type="scientific">Adiantum capillus-veneris</name>
    <name type="common">Maidenhair fern</name>
    <dbReference type="NCBI Taxonomy" id="13818"/>
    <lineage>
        <taxon>Eukaryota</taxon>
        <taxon>Viridiplantae</taxon>
        <taxon>Streptophyta</taxon>
        <taxon>Embryophyta</taxon>
        <taxon>Tracheophyta</taxon>
        <taxon>Polypodiopsida</taxon>
        <taxon>Polypodiidae</taxon>
        <taxon>Polypodiales</taxon>
        <taxon>Pteridineae</taxon>
        <taxon>Pteridaceae</taxon>
        <taxon>Vittarioideae</taxon>
        <taxon>Adiantum</taxon>
    </lineage>
</organism>
<reference evidence="5" key="1">
    <citation type="submission" date="2021-01" db="EMBL/GenBank/DDBJ databases">
        <title>Adiantum capillus-veneris genome.</title>
        <authorList>
            <person name="Fang Y."/>
            <person name="Liao Q."/>
        </authorList>
    </citation>
    <scope>NUCLEOTIDE SEQUENCE</scope>
    <source>
        <strain evidence="5">H3</strain>
        <tissue evidence="5">Leaf</tissue>
    </source>
</reference>
<dbReference type="InterPro" id="IPR049629">
    <property type="entry name" value="DPY30_SDC1_DD"/>
</dbReference>
<evidence type="ECO:0000313" key="6">
    <source>
        <dbReference type="Proteomes" id="UP000886520"/>
    </source>
</evidence>
<dbReference type="Proteomes" id="UP000886520">
    <property type="component" value="Chromosome 23"/>
</dbReference>
<dbReference type="InterPro" id="IPR007858">
    <property type="entry name" value="Dpy-30_motif"/>
</dbReference>
<dbReference type="OrthoDB" id="417678at2759"/>
<protein>
    <submittedName>
        <fullName evidence="5">Uncharacterized protein</fullName>
    </submittedName>
</protein>
<comment type="caution">
    <text evidence="5">The sequence shown here is derived from an EMBL/GenBank/DDBJ whole genome shotgun (WGS) entry which is preliminary data.</text>
</comment>
<dbReference type="EMBL" id="JABFUD020000023">
    <property type="protein sequence ID" value="KAI5060939.1"/>
    <property type="molecule type" value="Genomic_DNA"/>
</dbReference>
<evidence type="ECO:0000313" key="5">
    <source>
        <dbReference type="EMBL" id="KAI5060939.1"/>
    </source>
</evidence>
<evidence type="ECO:0000256" key="1">
    <source>
        <dbReference type="ARBA" id="ARBA00004123"/>
    </source>
</evidence>
<dbReference type="Pfam" id="PF05186">
    <property type="entry name" value="Dpy-30"/>
    <property type="match status" value="1"/>
</dbReference>
<accession>A0A9D4Z4G6</accession>
<proteinExistence type="inferred from homology"/>
<dbReference type="GO" id="GO:0005634">
    <property type="term" value="C:nucleus"/>
    <property type="evidence" value="ECO:0007669"/>
    <property type="project" value="UniProtKB-SubCell"/>
</dbReference>
<dbReference type="CDD" id="cd22965">
    <property type="entry name" value="DD_DPY30_SDC1"/>
    <property type="match status" value="1"/>
</dbReference>
<dbReference type="Gene3D" id="1.20.890.10">
    <property type="entry name" value="cAMP-dependent protein kinase regulatory subunit, dimerization-anchoring domain"/>
    <property type="match status" value="1"/>
</dbReference>
<comment type="subcellular location">
    <subcellularLocation>
        <location evidence="1">Nucleus</location>
    </subcellularLocation>
</comment>
<evidence type="ECO:0000256" key="4">
    <source>
        <dbReference type="SAM" id="MobiDB-lite"/>
    </source>
</evidence>